<dbReference type="InterPro" id="IPR043502">
    <property type="entry name" value="DNA/RNA_pol_sf"/>
</dbReference>
<keyword evidence="3" id="KW-0540">Nuclease</keyword>
<dbReference type="InterPro" id="IPR012337">
    <property type="entry name" value="RNaseH-like_sf"/>
</dbReference>
<gene>
    <name evidence="3" type="ORF">UFOVP343_44</name>
</gene>
<reference evidence="3" key="1">
    <citation type="submission" date="2020-04" db="EMBL/GenBank/DDBJ databases">
        <authorList>
            <person name="Chiriac C."/>
            <person name="Salcher M."/>
            <person name="Ghai R."/>
            <person name="Kavagutti S V."/>
        </authorList>
    </citation>
    <scope>NUCLEOTIDE SEQUENCE</scope>
</reference>
<dbReference type="InterPro" id="IPR038720">
    <property type="entry name" value="YprB_RNase_H-like_dom"/>
</dbReference>
<feature type="domain" description="YprB ribonuclease H-like" evidence="2">
    <location>
        <begin position="6"/>
        <end position="113"/>
    </location>
</feature>
<dbReference type="InterPro" id="IPR036397">
    <property type="entry name" value="RNaseH_sf"/>
</dbReference>
<evidence type="ECO:0000313" key="3">
    <source>
        <dbReference type="EMBL" id="CAB4139133.1"/>
    </source>
</evidence>
<evidence type="ECO:0000256" key="1">
    <source>
        <dbReference type="ARBA" id="ARBA00023109"/>
    </source>
</evidence>
<dbReference type="Gene3D" id="1.20.1060.10">
    <property type="entry name" value="Taq DNA Polymerase, Chain T, domain 4"/>
    <property type="match status" value="1"/>
</dbReference>
<organism evidence="3">
    <name type="scientific">uncultured Caudovirales phage</name>
    <dbReference type="NCBI Taxonomy" id="2100421"/>
    <lineage>
        <taxon>Viruses</taxon>
        <taxon>Duplodnaviria</taxon>
        <taxon>Heunggongvirae</taxon>
        <taxon>Uroviricota</taxon>
        <taxon>Caudoviricetes</taxon>
        <taxon>Peduoviridae</taxon>
        <taxon>Maltschvirus</taxon>
        <taxon>Maltschvirus maltsch</taxon>
    </lineage>
</organism>
<dbReference type="SUPFAM" id="SSF53098">
    <property type="entry name" value="Ribonuclease H-like"/>
    <property type="match status" value="1"/>
</dbReference>
<keyword evidence="1" id="KW-0235">DNA replication</keyword>
<proteinExistence type="predicted"/>
<dbReference type="GO" id="GO:0039693">
    <property type="term" value="P:viral DNA genome replication"/>
    <property type="evidence" value="ECO:0007669"/>
    <property type="project" value="UniProtKB-KW"/>
</dbReference>
<dbReference type="SUPFAM" id="SSF56672">
    <property type="entry name" value="DNA/RNA polymerases"/>
    <property type="match status" value="1"/>
</dbReference>
<keyword evidence="1" id="KW-1194">Viral DNA replication</keyword>
<accession>A0A6J5M0U1</accession>
<dbReference type="EMBL" id="LR796358">
    <property type="protein sequence ID" value="CAB4139133.1"/>
    <property type="molecule type" value="Genomic_DNA"/>
</dbReference>
<keyword evidence="3" id="KW-0378">Hydrolase</keyword>
<protein>
    <submittedName>
        <fullName evidence="3">3'-5' exonuclease domain containing protein</fullName>
    </submittedName>
</protein>
<name>A0A6J5M0U1_9CAUD</name>
<sequence length="300" mass="35051">MKFVAMDCETDGLDPTRIWVICSKDLDTGEVMQFLNPSHVVEEKERFREYCNTVDKFVFHNGLGFDGPVINRLIGSDCVPLASIIDTLIVSRMIDYDIKDGHSLKAWGIRLGLHKGEHKDWSKLSQEMIDYCHQDVLVTCALFERFRKTIFDKDMAVALRCEHDIQILCEEMTTNGFKFDKEKAEEYLAEITERMDELEAGFQRDFPAKLEEVHRVKFRVKEDGSEYVTVTRSKEKYPVTHVDGQDLICMDWVAFDPASPRQRIDRLWEAGWTPVEKTKGHIEYEREQRNKNRGSWKGKR</sequence>
<dbReference type="GO" id="GO:0004527">
    <property type="term" value="F:exonuclease activity"/>
    <property type="evidence" value="ECO:0007669"/>
    <property type="project" value="UniProtKB-KW"/>
</dbReference>
<dbReference type="Pfam" id="PF13482">
    <property type="entry name" value="RNase_H_2"/>
    <property type="match status" value="1"/>
</dbReference>
<dbReference type="Gene3D" id="3.30.420.10">
    <property type="entry name" value="Ribonuclease H-like superfamily/Ribonuclease H"/>
    <property type="match status" value="1"/>
</dbReference>
<dbReference type="GO" id="GO:0003676">
    <property type="term" value="F:nucleic acid binding"/>
    <property type="evidence" value="ECO:0007669"/>
    <property type="project" value="InterPro"/>
</dbReference>
<keyword evidence="3" id="KW-0269">Exonuclease</keyword>
<evidence type="ECO:0000259" key="2">
    <source>
        <dbReference type="Pfam" id="PF13482"/>
    </source>
</evidence>